<feature type="compositionally biased region" description="Low complexity" evidence="2">
    <location>
        <begin position="2070"/>
        <end position="2079"/>
    </location>
</feature>
<organism evidence="3 4">
    <name type="scientific">Pogonomyrmex barbatus</name>
    <name type="common">red harvester ant</name>
    <dbReference type="NCBI Taxonomy" id="144034"/>
    <lineage>
        <taxon>Eukaryota</taxon>
        <taxon>Metazoa</taxon>
        <taxon>Ecdysozoa</taxon>
        <taxon>Arthropoda</taxon>
        <taxon>Hexapoda</taxon>
        <taxon>Insecta</taxon>
        <taxon>Pterygota</taxon>
        <taxon>Neoptera</taxon>
        <taxon>Endopterygota</taxon>
        <taxon>Hymenoptera</taxon>
        <taxon>Apocrita</taxon>
        <taxon>Aculeata</taxon>
        <taxon>Formicoidea</taxon>
        <taxon>Formicidae</taxon>
        <taxon>Myrmicinae</taxon>
        <taxon>Pogonomyrmex</taxon>
    </lineage>
</organism>
<accession>A0A6I9W6V0</accession>
<feature type="compositionally biased region" description="Polar residues" evidence="2">
    <location>
        <begin position="1663"/>
        <end position="1672"/>
    </location>
</feature>
<feature type="compositionally biased region" description="Polar residues" evidence="2">
    <location>
        <begin position="117"/>
        <end position="131"/>
    </location>
</feature>
<feature type="region of interest" description="Disordered" evidence="2">
    <location>
        <begin position="1632"/>
        <end position="1705"/>
    </location>
</feature>
<feature type="region of interest" description="Disordered" evidence="2">
    <location>
        <begin position="1010"/>
        <end position="1054"/>
    </location>
</feature>
<feature type="compositionally biased region" description="Basic and acidic residues" evidence="2">
    <location>
        <begin position="1635"/>
        <end position="1662"/>
    </location>
</feature>
<dbReference type="InterPro" id="IPR006594">
    <property type="entry name" value="LisH"/>
</dbReference>
<reference evidence="4" key="1">
    <citation type="submission" date="2025-08" db="UniProtKB">
        <authorList>
            <consortium name="RefSeq"/>
        </authorList>
    </citation>
    <scope>IDENTIFICATION</scope>
</reference>
<evidence type="ECO:0000313" key="4">
    <source>
        <dbReference type="RefSeq" id="XP_011634360.1"/>
    </source>
</evidence>
<feature type="region of interest" description="Disordered" evidence="2">
    <location>
        <begin position="2070"/>
        <end position="2120"/>
    </location>
</feature>
<feature type="region of interest" description="Disordered" evidence="2">
    <location>
        <begin position="817"/>
        <end position="869"/>
    </location>
</feature>
<protein>
    <submittedName>
        <fullName evidence="4">LOW QUALITY PROTEIN: uncharacterized protein LOC105425336</fullName>
    </submittedName>
</protein>
<feature type="compositionally biased region" description="Polar residues" evidence="2">
    <location>
        <begin position="1408"/>
        <end position="1417"/>
    </location>
</feature>
<dbReference type="RefSeq" id="XP_011634360.1">
    <property type="nucleotide sequence ID" value="XM_011636058.2"/>
</dbReference>
<feature type="compositionally biased region" description="Low complexity" evidence="2">
    <location>
        <begin position="844"/>
        <end position="855"/>
    </location>
</feature>
<feature type="compositionally biased region" description="Polar residues" evidence="2">
    <location>
        <begin position="1679"/>
        <end position="1696"/>
    </location>
</feature>
<feature type="compositionally biased region" description="Basic residues" evidence="2">
    <location>
        <begin position="817"/>
        <end position="837"/>
    </location>
</feature>
<dbReference type="GeneID" id="105425336"/>
<feature type="region of interest" description="Disordered" evidence="2">
    <location>
        <begin position="245"/>
        <end position="267"/>
    </location>
</feature>
<gene>
    <name evidence="4" type="primary">LOC105425336</name>
</gene>
<feature type="coiled-coil region" evidence="1">
    <location>
        <begin position="1792"/>
        <end position="1819"/>
    </location>
</feature>
<name>A0A6I9W6V0_9HYME</name>
<dbReference type="OrthoDB" id="6287635at2759"/>
<evidence type="ECO:0000256" key="1">
    <source>
        <dbReference type="SAM" id="Coils"/>
    </source>
</evidence>
<keyword evidence="3" id="KW-1185">Reference proteome</keyword>
<keyword evidence="1" id="KW-0175">Coiled coil</keyword>
<feature type="region of interest" description="Disordered" evidence="2">
    <location>
        <begin position="117"/>
        <end position="178"/>
    </location>
</feature>
<dbReference type="PROSITE" id="PS50896">
    <property type="entry name" value="LISH"/>
    <property type="match status" value="1"/>
</dbReference>
<feature type="compositionally biased region" description="Polar residues" evidence="2">
    <location>
        <begin position="858"/>
        <end position="869"/>
    </location>
</feature>
<feature type="compositionally biased region" description="Basic and acidic residues" evidence="2">
    <location>
        <begin position="2089"/>
        <end position="2120"/>
    </location>
</feature>
<feature type="region of interest" description="Disordered" evidence="2">
    <location>
        <begin position="1231"/>
        <end position="1264"/>
    </location>
</feature>
<sequence>MEALLPSEIARLILGYLEDQKCTEAAKLFLETSPHLQECRAVLSHGRRFSTRVNGLTLIDIVEKFSAISAMIQERLSKATDCEQLKHCGDLMEQLKFLVEEPRGQRFVVNINVPSQSNVQTSSGSPITASNMRKRHHSNSERNKRNIRNQLNSVQQSDIMSPPGSCHNVDTTPLESLPGNIDLKQMECVAHTVEKRDDNYTQESHRQCNSNKNNSTNVTTRDKNIYSSTRMSLDDVSSVRSCEMDIDDKRKEESASSALPTRYTTATSTEELLSFSSTEVQTIPYEIPESESESNDEPIENLSILTKEILNRTELQECIAENINKAIIPTDLSFKDENLNESMVGEGNTSIMTELNNAIKSIVEATESDPVFEKFLNEIIGPHTETDTSPEEDGEGKLSPKSVNDLQEKQIETVADRVSSPEPIVTDKVVAEDGLADVPLKHRLRSSSRQQYNRLEDEIEKARDQEKDQIALEDQNAAAVLSIINANITNNVPDNEKRILDTKELIASNDNNGQIIQTIASIENKDDTTIKSLTSEDIDKGNNVILPANNVQSKVKKATVKRPRPTKPKRDQTIIDRQSNSIQPNAIQPITEHEIMTMPTLIMCSKDEVNNLFINRSTITSTSTSRFIPIAPKDPNRIEETVETLFLRTVNVAQKVPIAKTLPAIIEPNSTIQVGLLHSKRNNGDVNKQLKVVHKTDAIVPISIDQQILNPIEPTQTGKIVGSESITLYSNETNAKTSLDSTNMPTINLEENISLSGSGFSPYLKFNCTKTNQSHNLSDIDLAPVMENARNTTANNNEQLPKNVDNVITKRTPKSLLKSRSKNHRLSLSTPRKRSSHIRALDFSTPTRTTSSTRKTNADGNTPFSSTSTKRLKSVCRTSLFRSPSISNTSTQKQKSPIKICQSYRIPIATRSPAPKLMGGWDKCNGVGVIIGEVSPHGSTSASCSSSEDKVIQRKPSKPLMGSWDADLRKCIESNGQDEPQKSEKPTKKRKSSIKDKNCEIRKKIKCNSSTKSSDEEKNCNNPKVNRKCKHEDYNEPEENSQGNNRKITELQNNGKENVKTAVIIIDSTTNKSDKISDSINIHKTVAKVNATTSDATIAEKKTCKKYAQLKTISTNLKKLDNERGKTAEVTQINSQTSEISKILSADSTQHILRMPDMINLETPRKFDNISGPPPTPRVLSPSSSLITPFIKVSEDSTKIRSFITTPEFPITPGVAITPKEETTRDIIKRGEYNSSYYKPTSEQVQNSEDLKPKDSSTQESPILSSSHIKLHSMHNSLASDNTYQTCTSSKLEITEFEVIKENLPREEAIKEFKIASTSKDLVNSPELNAAIVIDRQVDLIEINEFKDINEHCETVVDANDSHNSVESSSSSSDTSSSSSSSSTSSSSNTNTSTNTCSPNGKCDKGQSKMNTDSNSDFAEKNLNAPKNTTDALMNIPNDACKQSNNALTEMESSPRKVFAIAKTDNEIQNTLKETPAKDETLLNEADISETPSSSKSGVESLTNLTTKISAIITEDEKLSKQSSNKLPINKTKALPKIIDIQCIQPGSSKFIIEPLKSIKHECQSECEPSAPVHDKFMHKQLLEEKRQRIMAKIRDNSKLNLPATNRKRILTGKVADTLKKFGRGKRIIRPPARYSKDVNKNIESQDNRQETLRKNTRRKFESQTQSLANKCNNEKKTNQASTSKDTDSNLTNYKNNNDKPLDNNVKKQLHENNICDVKDNLENCKKGESMQSHKNSSESQEHLKEKLNIEEIEKNYDIKNNIEKEETGETLKNNIEQEKILKETNSEKHIVVQEMLALDKLQQENRDQTEDKINKSRQPNHIDESESYKILRYKVDQVKRDLFSDDENDYKTSLTVNMKDNNTKYPPIIPDVETQNSNLVPGKENVNVVENPKEELSTVLQCLQLVPASKKEHSHSDKNQNENQYKEQRQHETGSDNESHQTVQSHNYKAEYHFVYDDTAPIRKRRRRYSGHELQIEINYADLSDPNPVECIKIMKATEFEEIFNLPPKSKKRTINKKPRVKNEKVCETPNKQMDAFNLKDDAAKPLATSSPMDEPLKAKTKKIIIKTAATNKTNNNTQSDTKKKQKLDKQEKVSDITKNRKRKLSETKETKQVEKKCTTDPQTLLNNLDEVDLNKFLTTVHGPE</sequence>
<feature type="compositionally biased region" description="Basic and acidic residues" evidence="2">
    <location>
        <begin position="1910"/>
        <end position="1940"/>
    </location>
</feature>
<feature type="compositionally biased region" description="Polar residues" evidence="2">
    <location>
        <begin position="148"/>
        <end position="159"/>
    </location>
</feature>
<feature type="region of interest" description="Disordered" evidence="2">
    <location>
        <begin position="382"/>
        <end position="403"/>
    </location>
</feature>
<feature type="coiled-coil region" evidence="1">
    <location>
        <begin position="445"/>
        <end position="475"/>
    </location>
</feature>
<feature type="region of interest" description="Disordered" evidence="2">
    <location>
        <begin position="199"/>
        <end position="220"/>
    </location>
</feature>
<feature type="compositionally biased region" description="Polar residues" evidence="2">
    <location>
        <begin position="1233"/>
        <end position="1248"/>
    </location>
</feature>
<feature type="compositionally biased region" description="Low complexity" evidence="2">
    <location>
        <begin position="1362"/>
        <end position="1398"/>
    </location>
</feature>
<dbReference type="Proteomes" id="UP000504615">
    <property type="component" value="Unplaced"/>
</dbReference>
<feature type="compositionally biased region" description="Low complexity" evidence="2">
    <location>
        <begin position="209"/>
        <end position="219"/>
    </location>
</feature>
<feature type="region of interest" description="Disordered" evidence="2">
    <location>
        <begin position="936"/>
        <end position="995"/>
    </location>
</feature>
<feature type="region of interest" description="Disordered" evidence="2">
    <location>
        <begin position="1909"/>
        <end position="1944"/>
    </location>
</feature>
<evidence type="ECO:0000256" key="2">
    <source>
        <dbReference type="SAM" id="MobiDB-lite"/>
    </source>
</evidence>
<evidence type="ECO:0000313" key="3">
    <source>
        <dbReference type="Proteomes" id="UP000504615"/>
    </source>
</evidence>
<dbReference type="KEGG" id="pbar:105425336"/>
<feature type="compositionally biased region" description="Polar residues" evidence="2">
    <location>
        <begin position="1040"/>
        <end position="1054"/>
    </location>
</feature>
<proteinExistence type="predicted"/>
<feature type="region of interest" description="Disordered" evidence="2">
    <location>
        <begin position="1360"/>
        <end position="1423"/>
    </location>
</feature>
<feature type="compositionally biased region" description="Polar residues" evidence="2">
    <location>
        <begin position="937"/>
        <end position="946"/>
    </location>
</feature>